<dbReference type="CDD" id="cd13432">
    <property type="entry name" value="LDT_IgD_like_2"/>
    <property type="match status" value="1"/>
</dbReference>
<dbReference type="InterPro" id="IPR005490">
    <property type="entry name" value="LD_TPept_cat_dom"/>
</dbReference>
<dbReference type="GO" id="GO:0016746">
    <property type="term" value="F:acyltransferase activity"/>
    <property type="evidence" value="ECO:0007669"/>
    <property type="project" value="UniProtKB-KW"/>
</dbReference>
<evidence type="ECO:0000313" key="9">
    <source>
        <dbReference type="EMBL" id="MBB4937946.1"/>
    </source>
</evidence>
<keyword evidence="9" id="KW-0449">Lipoprotein</keyword>
<dbReference type="GO" id="GO:0018104">
    <property type="term" value="P:peptidoglycan-protein cross-linking"/>
    <property type="evidence" value="ECO:0007669"/>
    <property type="project" value="TreeGrafter"/>
</dbReference>
<protein>
    <submittedName>
        <fullName evidence="9">Lipoprotein-anchoring transpeptidase ErfK/SrfK</fullName>
    </submittedName>
</protein>
<evidence type="ECO:0000256" key="1">
    <source>
        <dbReference type="ARBA" id="ARBA00004752"/>
    </source>
</evidence>
<dbReference type="GO" id="GO:0005576">
    <property type="term" value="C:extracellular region"/>
    <property type="evidence" value="ECO:0007669"/>
    <property type="project" value="TreeGrafter"/>
</dbReference>
<feature type="domain" description="L,D-TPase catalytic" evidence="8">
    <location>
        <begin position="227"/>
        <end position="352"/>
    </location>
</feature>
<dbReference type="Pfam" id="PF17964">
    <property type="entry name" value="Big_10"/>
    <property type="match status" value="1"/>
</dbReference>
<evidence type="ECO:0000256" key="4">
    <source>
        <dbReference type="ARBA" id="ARBA00022984"/>
    </source>
</evidence>
<comment type="pathway">
    <text evidence="1 7">Cell wall biogenesis; peptidoglycan biosynthesis.</text>
</comment>
<dbReference type="AlphaFoldDB" id="A0A7W7RV41"/>
<dbReference type="GO" id="GO:0008360">
    <property type="term" value="P:regulation of cell shape"/>
    <property type="evidence" value="ECO:0007669"/>
    <property type="project" value="UniProtKB-UniRule"/>
</dbReference>
<evidence type="ECO:0000313" key="10">
    <source>
        <dbReference type="Proteomes" id="UP000534286"/>
    </source>
</evidence>
<feature type="active site" description="Proton donor/acceptor" evidence="7">
    <location>
        <position position="311"/>
    </location>
</feature>
<organism evidence="9 10">
    <name type="scientific">Streptosporangium album</name>
    <dbReference type="NCBI Taxonomy" id="47479"/>
    <lineage>
        <taxon>Bacteria</taxon>
        <taxon>Bacillati</taxon>
        <taxon>Actinomycetota</taxon>
        <taxon>Actinomycetes</taxon>
        <taxon>Streptosporangiales</taxon>
        <taxon>Streptosporangiaceae</taxon>
        <taxon>Streptosporangium</taxon>
    </lineage>
</organism>
<dbReference type="Proteomes" id="UP000534286">
    <property type="component" value="Unassembled WGS sequence"/>
</dbReference>
<dbReference type="PANTHER" id="PTHR30582">
    <property type="entry name" value="L,D-TRANSPEPTIDASE"/>
    <property type="match status" value="1"/>
</dbReference>
<keyword evidence="3 7" id="KW-0133">Cell shape</keyword>
<dbReference type="Gene3D" id="2.60.40.3780">
    <property type="match status" value="1"/>
</dbReference>
<dbReference type="CDD" id="cd16913">
    <property type="entry name" value="YkuD_like"/>
    <property type="match status" value="1"/>
</dbReference>
<keyword evidence="5" id="KW-0012">Acyltransferase</keyword>
<feature type="active site" description="Nucleophile" evidence="7">
    <location>
        <position position="328"/>
    </location>
</feature>
<dbReference type="GO" id="GO:0071972">
    <property type="term" value="F:peptidoglycan L,D-transpeptidase activity"/>
    <property type="evidence" value="ECO:0007669"/>
    <property type="project" value="TreeGrafter"/>
</dbReference>
<evidence type="ECO:0000256" key="2">
    <source>
        <dbReference type="ARBA" id="ARBA00022679"/>
    </source>
</evidence>
<dbReference type="EMBL" id="JACHJU010000001">
    <property type="protein sequence ID" value="MBB4937946.1"/>
    <property type="molecule type" value="Genomic_DNA"/>
</dbReference>
<sequence>MRRAAGCIPIVLLPLTVTGCSSVTAGDDRLGAAGVRISPPLNSTEAGTRQGLVVRTGSGRLAGVTAYAGGTPVPGRLDGTRTTWRSDWALAPDREYIVNVTTSAADGTTVTTSGRFRTLTPTRTFQVRSVTPDPGETVGVGMPIIVDFTAPVEDRAAVEQALEVRSTRPVEGAWHWVSDAEVVYRPRRDWPPHQQVSFTAHLSGVRASKGTYGTADHTVPFAIGRGQVSYVDAGAHRMRVVRDGEVVQRMAISAGMATTEEYTTTSGVHLTMDKADPVRMVSPGRKKGDPGFYDVMIDHAVRISNSGEYIHAKNNVWAQGRQNVSHGCVNARPDQAAWFFDSSLRGDPVVISGTDRALAWNNGWGYWQRPWEEWLKGSALHAATLTRPLPTPLPAPAAPEPS</sequence>
<dbReference type="InterPro" id="IPR041280">
    <property type="entry name" value="Big_10"/>
</dbReference>
<proteinExistence type="predicted"/>
<dbReference type="UniPathway" id="UPA00219"/>
<evidence type="ECO:0000256" key="3">
    <source>
        <dbReference type="ARBA" id="ARBA00022960"/>
    </source>
</evidence>
<keyword evidence="4 7" id="KW-0573">Peptidoglycan synthesis</keyword>
<accession>A0A7W7RV41</accession>
<keyword evidence="6 7" id="KW-0961">Cell wall biogenesis/degradation</keyword>
<dbReference type="InterPro" id="IPR038063">
    <property type="entry name" value="Transpep_catalytic_dom"/>
</dbReference>
<dbReference type="PANTHER" id="PTHR30582:SF2">
    <property type="entry name" value="L,D-TRANSPEPTIDASE YCIB-RELATED"/>
    <property type="match status" value="1"/>
</dbReference>
<evidence type="ECO:0000256" key="7">
    <source>
        <dbReference type="PROSITE-ProRule" id="PRU01373"/>
    </source>
</evidence>
<dbReference type="Gene3D" id="2.40.440.10">
    <property type="entry name" value="L,D-transpeptidase catalytic domain-like"/>
    <property type="match status" value="1"/>
</dbReference>
<dbReference type="PROSITE" id="PS51257">
    <property type="entry name" value="PROKAR_LIPOPROTEIN"/>
    <property type="match status" value="1"/>
</dbReference>
<dbReference type="Pfam" id="PF03734">
    <property type="entry name" value="YkuD"/>
    <property type="match status" value="1"/>
</dbReference>
<gene>
    <name evidence="9" type="ORF">FHR32_002251</name>
</gene>
<evidence type="ECO:0000256" key="6">
    <source>
        <dbReference type="ARBA" id="ARBA00023316"/>
    </source>
</evidence>
<dbReference type="RefSeq" id="WP_184754228.1">
    <property type="nucleotide sequence ID" value="NZ_BAABEK010000014.1"/>
</dbReference>
<dbReference type="SUPFAM" id="SSF141523">
    <property type="entry name" value="L,D-transpeptidase catalytic domain-like"/>
    <property type="match status" value="1"/>
</dbReference>
<keyword evidence="2" id="KW-0808">Transferase</keyword>
<dbReference type="GO" id="GO:0071555">
    <property type="term" value="P:cell wall organization"/>
    <property type="evidence" value="ECO:0007669"/>
    <property type="project" value="UniProtKB-UniRule"/>
</dbReference>
<comment type="caution">
    <text evidence="9">The sequence shown here is derived from an EMBL/GenBank/DDBJ whole genome shotgun (WGS) entry which is preliminary data.</text>
</comment>
<keyword evidence="10" id="KW-1185">Reference proteome</keyword>
<dbReference type="Gene3D" id="2.60.40.3710">
    <property type="match status" value="1"/>
</dbReference>
<dbReference type="PROSITE" id="PS52029">
    <property type="entry name" value="LD_TPASE"/>
    <property type="match status" value="1"/>
</dbReference>
<evidence type="ECO:0000256" key="5">
    <source>
        <dbReference type="ARBA" id="ARBA00023315"/>
    </source>
</evidence>
<dbReference type="InterPro" id="IPR050979">
    <property type="entry name" value="LD-transpeptidase"/>
</dbReference>
<reference evidence="9 10" key="1">
    <citation type="submission" date="2020-08" db="EMBL/GenBank/DDBJ databases">
        <title>Sequencing the genomes of 1000 actinobacteria strains.</title>
        <authorList>
            <person name="Klenk H.-P."/>
        </authorList>
    </citation>
    <scope>NUCLEOTIDE SEQUENCE [LARGE SCALE GENOMIC DNA]</scope>
    <source>
        <strain evidence="9 10">DSM 43023</strain>
    </source>
</reference>
<evidence type="ECO:0000259" key="8">
    <source>
        <dbReference type="PROSITE" id="PS52029"/>
    </source>
</evidence>
<name>A0A7W7RV41_9ACTN</name>